<accession>A0A318SQU5</accession>
<feature type="transmembrane region" description="Helical" evidence="5">
    <location>
        <begin position="228"/>
        <end position="250"/>
    </location>
</feature>
<name>A0A318SQU5_9DEIO</name>
<dbReference type="PRINTS" id="PR01035">
    <property type="entry name" value="TCRTETA"/>
</dbReference>
<feature type="transmembrane region" description="Helical" evidence="5">
    <location>
        <begin position="177"/>
        <end position="196"/>
    </location>
</feature>
<feature type="transmembrane region" description="Helical" evidence="5">
    <location>
        <begin position="49"/>
        <end position="69"/>
    </location>
</feature>
<dbReference type="InterPro" id="IPR011701">
    <property type="entry name" value="MFS"/>
</dbReference>
<dbReference type="Pfam" id="PF07690">
    <property type="entry name" value="MFS_1"/>
    <property type="match status" value="1"/>
</dbReference>
<evidence type="ECO:0000256" key="5">
    <source>
        <dbReference type="SAM" id="Phobius"/>
    </source>
</evidence>
<evidence type="ECO:0000256" key="2">
    <source>
        <dbReference type="ARBA" id="ARBA00022692"/>
    </source>
</evidence>
<dbReference type="PANTHER" id="PTHR23534:SF1">
    <property type="entry name" value="MAJOR FACILITATOR SUPERFAMILY PROTEIN"/>
    <property type="match status" value="1"/>
</dbReference>
<feature type="transmembrane region" description="Helical" evidence="5">
    <location>
        <begin position="315"/>
        <end position="340"/>
    </location>
</feature>
<keyword evidence="8" id="KW-1185">Reference proteome</keyword>
<feature type="transmembrane region" description="Helical" evidence="5">
    <location>
        <begin position="256"/>
        <end position="278"/>
    </location>
</feature>
<feature type="transmembrane region" description="Helical" evidence="5">
    <location>
        <begin position="81"/>
        <end position="104"/>
    </location>
</feature>
<dbReference type="SUPFAM" id="SSF103473">
    <property type="entry name" value="MFS general substrate transporter"/>
    <property type="match status" value="1"/>
</dbReference>
<evidence type="ECO:0000313" key="8">
    <source>
        <dbReference type="Proteomes" id="UP000248326"/>
    </source>
</evidence>
<dbReference type="InterPro" id="IPR036259">
    <property type="entry name" value="MFS_trans_sf"/>
</dbReference>
<proteinExistence type="predicted"/>
<evidence type="ECO:0000256" key="1">
    <source>
        <dbReference type="ARBA" id="ARBA00004141"/>
    </source>
</evidence>
<feature type="transmembrane region" description="Helical" evidence="5">
    <location>
        <begin position="290"/>
        <end position="309"/>
    </location>
</feature>
<feature type="transmembrane region" description="Helical" evidence="5">
    <location>
        <begin position="20"/>
        <end position="43"/>
    </location>
</feature>
<dbReference type="EMBL" id="QJSX01000003">
    <property type="protein sequence ID" value="PYE55273.1"/>
    <property type="molecule type" value="Genomic_DNA"/>
</dbReference>
<keyword evidence="3 5" id="KW-1133">Transmembrane helix</keyword>
<organism evidence="7 8">
    <name type="scientific">Deinococcus yavapaiensis KR-236</name>
    <dbReference type="NCBI Taxonomy" id="694435"/>
    <lineage>
        <taxon>Bacteria</taxon>
        <taxon>Thermotogati</taxon>
        <taxon>Deinococcota</taxon>
        <taxon>Deinococci</taxon>
        <taxon>Deinococcales</taxon>
        <taxon>Deinococcaceae</taxon>
        <taxon>Deinococcus</taxon>
    </lineage>
</organism>
<dbReference type="Gene3D" id="1.20.1250.20">
    <property type="entry name" value="MFS general substrate transporter like domains"/>
    <property type="match status" value="2"/>
</dbReference>
<evidence type="ECO:0000256" key="4">
    <source>
        <dbReference type="ARBA" id="ARBA00023136"/>
    </source>
</evidence>
<dbReference type="GO" id="GO:0016020">
    <property type="term" value="C:membrane"/>
    <property type="evidence" value="ECO:0007669"/>
    <property type="project" value="UniProtKB-SubCell"/>
</dbReference>
<keyword evidence="4 5" id="KW-0472">Membrane</keyword>
<feature type="transmembrane region" description="Helical" evidence="5">
    <location>
        <begin position="152"/>
        <end position="171"/>
    </location>
</feature>
<evidence type="ECO:0000259" key="6">
    <source>
        <dbReference type="PROSITE" id="PS50850"/>
    </source>
</evidence>
<gene>
    <name evidence="7" type="ORF">DES52_103104</name>
</gene>
<protein>
    <submittedName>
        <fullName evidence="7">MFS transporter</fullName>
    </submittedName>
</protein>
<dbReference type="GO" id="GO:0022857">
    <property type="term" value="F:transmembrane transporter activity"/>
    <property type="evidence" value="ECO:0007669"/>
    <property type="project" value="InterPro"/>
</dbReference>
<feature type="transmembrane region" description="Helical" evidence="5">
    <location>
        <begin position="110"/>
        <end position="132"/>
    </location>
</feature>
<sequence>MTSRVLRSLPWPRATVSVVWRAVAVLCFAEFVRTGVYGAFLPLFGPKVLGLNATAVALAFSVHFGADTVARSLGGHLVGRFGLRPLAVVGTLVTLGVLLTLPHVATAWELMLLAAVHGVAFSPLWPGVMTLASSNAAPDEQARATSFTQMAIFPFIGISFLGIGELASLGMRLGQTSVAWLTLVLAGFLPVLFLLGRKWEIASVRRASTATSVREAAPPTPPRTKRALAVLLPVAVMQTLGLTLLSPILLKFAVNAGLGTLGLAIVIGIGAGTAYLLLSASGRLADRRGARPVLVLGLVLIGLGFAFIATLPPLWAYFAIAALVGVGYSLMMPGWLGLVAKMLPEKERATRWGVIMTAENVGTTVGPLIGGFAWDAFGMRGPFLVGAGLFTVMTIVYLFWKPRV</sequence>
<feature type="domain" description="Major facilitator superfamily (MFS) profile" evidence="6">
    <location>
        <begin position="227"/>
        <end position="404"/>
    </location>
</feature>
<dbReference type="Proteomes" id="UP000248326">
    <property type="component" value="Unassembled WGS sequence"/>
</dbReference>
<feature type="transmembrane region" description="Helical" evidence="5">
    <location>
        <begin position="352"/>
        <end position="374"/>
    </location>
</feature>
<feature type="transmembrane region" description="Helical" evidence="5">
    <location>
        <begin position="380"/>
        <end position="400"/>
    </location>
</feature>
<dbReference type="InterPro" id="IPR020846">
    <property type="entry name" value="MFS_dom"/>
</dbReference>
<dbReference type="AlphaFoldDB" id="A0A318SQU5"/>
<keyword evidence="2 5" id="KW-0812">Transmembrane</keyword>
<dbReference type="InterPro" id="IPR001958">
    <property type="entry name" value="Tet-R_TetA/multi-R_MdtG-like"/>
</dbReference>
<evidence type="ECO:0000256" key="3">
    <source>
        <dbReference type="ARBA" id="ARBA00022989"/>
    </source>
</evidence>
<reference evidence="7 8" key="1">
    <citation type="submission" date="2018-06" db="EMBL/GenBank/DDBJ databases">
        <title>Genomic Encyclopedia of Type Strains, Phase IV (KMG-IV): sequencing the most valuable type-strain genomes for metagenomic binning, comparative biology and taxonomic classification.</title>
        <authorList>
            <person name="Goeker M."/>
        </authorList>
    </citation>
    <scope>NUCLEOTIDE SEQUENCE [LARGE SCALE GENOMIC DNA]</scope>
    <source>
        <strain evidence="7 8">DSM 18048</strain>
    </source>
</reference>
<evidence type="ECO:0000313" key="7">
    <source>
        <dbReference type="EMBL" id="PYE55273.1"/>
    </source>
</evidence>
<dbReference type="PANTHER" id="PTHR23534">
    <property type="entry name" value="MFS PERMEASE"/>
    <property type="match status" value="1"/>
</dbReference>
<comment type="caution">
    <text evidence="7">The sequence shown here is derived from an EMBL/GenBank/DDBJ whole genome shotgun (WGS) entry which is preliminary data.</text>
</comment>
<dbReference type="RefSeq" id="WP_170130886.1">
    <property type="nucleotide sequence ID" value="NZ_QJSX01000003.1"/>
</dbReference>
<comment type="subcellular location">
    <subcellularLocation>
        <location evidence="1">Membrane</location>
        <topology evidence="1">Multi-pass membrane protein</topology>
    </subcellularLocation>
</comment>
<dbReference type="PROSITE" id="PS50850">
    <property type="entry name" value="MFS"/>
    <property type="match status" value="1"/>
</dbReference>